<comment type="caution">
    <text evidence="3">The sequence shown here is derived from an EMBL/GenBank/DDBJ whole genome shotgun (WGS) entry which is preliminary data.</text>
</comment>
<gene>
    <name evidence="3" type="ORF">QCA50_003326</name>
</gene>
<accession>A0AAW0GRS2</accession>
<dbReference type="SMART" id="SM01155">
    <property type="entry name" value="DUF1713"/>
    <property type="match status" value="1"/>
</dbReference>
<feature type="compositionally biased region" description="Low complexity" evidence="1">
    <location>
        <begin position="55"/>
        <end position="74"/>
    </location>
</feature>
<dbReference type="Pfam" id="PF08213">
    <property type="entry name" value="COX24_C"/>
    <property type="match status" value="1"/>
</dbReference>
<dbReference type="EMBL" id="JASBNA010000003">
    <property type="protein sequence ID" value="KAK7693754.1"/>
    <property type="molecule type" value="Genomic_DNA"/>
</dbReference>
<feature type="region of interest" description="Disordered" evidence="1">
    <location>
        <begin position="235"/>
        <end position="264"/>
    </location>
</feature>
<evidence type="ECO:0000313" key="3">
    <source>
        <dbReference type="EMBL" id="KAK7693754.1"/>
    </source>
</evidence>
<proteinExistence type="predicted"/>
<keyword evidence="4" id="KW-1185">Reference proteome</keyword>
<feature type="region of interest" description="Disordered" evidence="1">
    <location>
        <begin position="22"/>
        <end position="90"/>
    </location>
</feature>
<evidence type="ECO:0000256" key="1">
    <source>
        <dbReference type="SAM" id="MobiDB-lite"/>
    </source>
</evidence>
<organism evidence="3 4">
    <name type="scientific">Cerrena zonata</name>
    <dbReference type="NCBI Taxonomy" id="2478898"/>
    <lineage>
        <taxon>Eukaryota</taxon>
        <taxon>Fungi</taxon>
        <taxon>Dikarya</taxon>
        <taxon>Basidiomycota</taxon>
        <taxon>Agaricomycotina</taxon>
        <taxon>Agaricomycetes</taxon>
        <taxon>Polyporales</taxon>
        <taxon>Cerrenaceae</taxon>
        <taxon>Cerrena</taxon>
    </lineage>
</organism>
<evidence type="ECO:0000259" key="2">
    <source>
        <dbReference type="SMART" id="SM01155"/>
    </source>
</evidence>
<evidence type="ECO:0000313" key="4">
    <source>
        <dbReference type="Proteomes" id="UP001385951"/>
    </source>
</evidence>
<name>A0AAW0GRS2_9APHY</name>
<feature type="compositionally biased region" description="Low complexity" evidence="1">
    <location>
        <begin position="172"/>
        <end position="182"/>
    </location>
</feature>
<feature type="compositionally biased region" description="Basic residues" evidence="1">
    <location>
        <begin position="236"/>
        <end position="258"/>
    </location>
</feature>
<protein>
    <recommendedName>
        <fullName evidence="2">Ribosomal protein mS38 C-terminal domain-containing protein</fullName>
    </recommendedName>
</protein>
<dbReference type="AlphaFoldDB" id="A0AAW0GRS2"/>
<feature type="region of interest" description="Disordered" evidence="1">
    <location>
        <begin position="143"/>
        <end position="182"/>
    </location>
</feature>
<dbReference type="InterPro" id="IPR013177">
    <property type="entry name" value="Ribosomal_mS38_C"/>
</dbReference>
<feature type="domain" description="Ribosomal protein mS38 C-terminal" evidence="2">
    <location>
        <begin position="231"/>
        <end position="264"/>
    </location>
</feature>
<dbReference type="Proteomes" id="UP001385951">
    <property type="component" value="Unassembled WGS sequence"/>
</dbReference>
<feature type="compositionally biased region" description="Polar residues" evidence="1">
    <location>
        <begin position="40"/>
        <end position="51"/>
    </location>
</feature>
<reference evidence="3 4" key="1">
    <citation type="submission" date="2022-09" db="EMBL/GenBank/DDBJ databases">
        <authorList>
            <person name="Palmer J.M."/>
        </authorList>
    </citation>
    <scope>NUCLEOTIDE SEQUENCE [LARGE SCALE GENOMIC DNA]</scope>
    <source>
        <strain evidence="3 4">DSM 7382</strain>
    </source>
</reference>
<feature type="compositionally biased region" description="Polar residues" evidence="1">
    <location>
        <begin position="75"/>
        <end position="90"/>
    </location>
</feature>
<sequence length="264" mass="28931">MFSRFVRPPQVATRRAYSVFSKPGGGRYFNSAKPPKVATAVTQKPSATNPSGKVDAGASNSNDSADDVNAASSSQGIESQQTPSNAFSSLSFPVVNTPPLSHPPVNPQDFRLHQFFSQHRPLLTLTQPTTSIFETPSISLSNFPPQATKSSEASEKHLNGHASGMMGTIDNPPEASAESDADAARQLARALVVNRVGADLAWEATLKKLGLDVSEGRVEEVKLAEEQYQVYLDSTKRKRRKKMKTHKLKKRRRLTRMKRANERS</sequence>